<name>A0ACA9NIP8_9GLOM</name>
<dbReference type="Proteomes" id="UP000789702">
    <property type="component" value="Unassembled WGS sequence"/>
</dbReference>
<sequence>NKTKTNTTSTIEPVVNKFTSFELESSTTSWANQVENEQKYQTETLKTPLTSRETLNNNKNLENNKHTKDTEHVSNDKNNKQAPDNKHMSNNKHMLKDDQPGPSSAGTPNDTLTSNNPQWAQVERSSDFTPEPTTDNLPQDKEEITQKPLFPNNTIAEQCSKIETELLNTQDQANTEQ</sequence>
<organism evidence="1 2">
    <name type="scientific">Dentiscutata heterogama</name>
    <dbReference type="NCBI Taxonomy" id="1316150"/>
    <lineage>
        <taxon>Eukaryota</taxon>
        <taxon>Fungi</taxon>
        <taxon>Fungi incertae sedis</taxon>
        <taxon>Mucoromycota</taxon>
        <taxon>Glomeromycotina</taxon>
        <taxon>Glomeromycetes</taxon>
        <taxon>Diversisporales</taxon>
        <taxon>Gigasporaceae</taxon>
        <taxon>Dentiscutata</taxon>
    </lineage>
</organism>
<accession>A0ACA9NIP8</accession>
<comment type="caution">
    <text evidence="1">The sequence shown here is derived from an EMBL/GenBank/DDBJ whole genome shotgun (WGS) entry which is preliminary data.</text>
</comment>
<protein>
    <submittedName>
        <fullName evidence="1">4063_t:CDS:1</fullName>
    </submittedName>
</protein>
<dbReference type="EMBL" id="CAJVPU010015521">
    <property type="protein sequence ID" value="CAG8647351.1"/>
    <property type="molecule type" value="Genomic_DNA"/>
</dbReference>
<proteinExistence type="predicted"/>
<feature type="non-terminal residue" evidence="1">
    <location>
        <position position="1"/>
    </location>
</feature>
<evidence type="ECO:0000313" key="2">
    <source>
        <dbReference type="Proteomes" id="UP000789702"/>
    </source>
</evidence>
<keyword evidence="2" id="KW-1185">Reference proteome</keyword>
<reference evidence="1" key="1">
    <citation type="submission" date="2021-06" db="EMBL/GenBank/DDBJ databases">
        <authorList>
            <person name="Kallberg Y."/>
            <person name="Tangrot J."/>
            <person name="Rosling A."/>
        </authorList>
    </citation>
    <scope>NUCLEOTIDE SEQUENCE</scope>
    <source>
        <strain evidence="1">IL203A</strain>
    </source>
</reference>
<evidence type="ECO:0000313" key="1">
    <source>
        <dbReference type="EMBL" id="CAG8647351.1"/>
    </source>
</evidence>
<gene>
    <name evidence="1" type="ORF">DHETER_LOCUS9127</name>
</gene>